<proteinExistence type="inferred from homology"/>
<evidence type="ECO:0000313" key="5">
    <source>
        <dbReference type="EMBL" id="KAG2220520.1"/>
    </source>
</evidence>
<name>A0A8H7VHB7_9FUNG</name>
<dbReference type="AlphaFoldDB" id="A0A8H7VHB7"/>
<accession>A0A8H7VHB7</accession>
<dbReference type="OrthoDB" id="1431247at2759"/>
<dbReference type="EMBL" id="JAEPRB010000138">
    <property type="protein sequence ID" value="KAG2220520.1"/>
    <property type="molecule type" value="Genomic_DNA"/>
</dbReference>
<keyword evidence="6" id="KW-1185">Reference proteome</keyword>
<dbReference type="PANTHER" id="PTHR11527">
    <property type="entry name" value="HEAT-SHOCK PROTEIN 20 FAMILY MEMBER"/>
    <property type="match status" value="1"/>
</dbReference>
<dbReference type="InterPro" id="IPR008978">
    <property type="entry name" value="HSP20-like_chaperone"/>
</dbReference>
<comment type="caution">
    <text evidence="5">The sequence shown here is derived from an EMBL/GenBank/DDBJ whole genome shotgun (WGS) entry which is preliminary data.</text>
</comment>
<dbReference type="Proteomes" id="UP000646827">
    <property type="component" value="Unassembled WGS sequence"/>
</dbReference>
<feature type="domain" description="SHSP" evidence="4">
    <location>
        <begin position="38"/>
        <end position="150"/>
    </location>
</feature>
<dbReference type="InterPro" id="IPR031107">
    <property type="entry name" value="Small_HSP"/>
</dbReference>
<evidence type="ECO:0000313" key="6">
    <source>
        <dbReference type="Proteomes" id="UP000646827"/>
    </source>
</evidence>
<sequence length="150" mass="17137">MSLINWGSDSNNIERRMNSMFDRLFDVSPRARSLAERFDTGNIAPAFDVTENDKAFNIHAELPGMKKEDINVDIDDNSLTFSGESKASNEYNNENVRYSERHYGRFSRTVPVPEHVDRDHIKATFKDGVLNLELPKTNKETSKAKKIAID</sequence>
<dbReference type="PROSITE" id="PS01031">
    <property type="entry name" value="SHSP"/>
    <property type="match status" value="1"/>
</dbReference>
<evidence type="ECO:0000259" key="4">
    <source>
        <dbReference type="PROSITE" id="PS01031"/>
    </source>
</evidence>
<organism evidence="5 6">
    <name type="scientific">Circinella minor</name>
    <dbReference type="NCBI Taxonomy" id="1195481"/>
    <lineage>
        <taxon>Eukaryota</taxon>
        <taxon>Fungi</taxon>
        <taxon>Fungi incertae sedis</taxon>
        <taxon>Mucoromycota</taxon>
        <taxon>Mucoromycotina</taxon>
        <taxon>Mucoromycetes</taxon>
        <taxon>Mucorales</taxon>
        <taxon>Lichtheimiaceae</taxon>
        <taxon>Circinella</taxon>
    </lineage>
</organism>
<gene>
    <name evidence="5" type="ORF">INT45_000931</name>
</gene>
<protein>
    <recommendedName>
        <fullName evidence="4">SHSP domain-containing protein</fullName>
    </recommendedName>
</protein>
<reference evidence="5 6" key="1">
    <citation type="submission" date="2020-12" db="EMBL/GenBank/DDBJ databases">
        <title>Metabolic potential, ecology and presence of endohyphal bacteria is reflected in genomic diversity of Mucoromycotina.</title>
        <authorList>
            <person name="Muszewska A."/>
            <person name="Okrasinska A."/>
            <person name="Steczkiewicz K."/>
            <person name="Drgas O."/>
            <person name="Orlowska M."/>
            <person name="Perlinska-Lenart U."/>
            <person name="Aleksandrzak-Piekarczyk T."/>
            <person name="Szatraj K."/>
            <person name="Zielenkiewicz U."/>
            <person name="Pilsyk S."/>
            <person name="Malc E."/>
            <person name="Mieczkowski P."/>
            <person name="Kruszewska J.S."/>
            <person name="Biernat P."/>
            <person name="Pawlowska J."/>
        </authorList>
    </citation>
    <scope>NUCLEOTIDE SEQUENCE [LARGE SCALE GENOMIC DNA]</scope>
    <source>
        <strain evidence="5 6">CBS 142.35</strain>
    </source>
</reference>
<evidence type="ECO:0000256" key="3">
    <source>
        <dbReference type="RuleBase" id="RU003616"/>
    </source>
</evidence>
<keyword evidence="1" id="KW-0346">Stress response</keyword>
<dbReference type="Gene3D" id="2.60.40.790">
    <property type="match status" value="1"/>
</dbReference>
<dbReference type="CDD" id="cd06464">
    <property type="entry name" value="ACD_sHsps-like"/>
    <property type="match status" value="1"/>
</dbReference>
<dbReference type="InterPro" id="IPR002068">
    <property type="entry name" value="A-crystallin/Hsp20_dom"/>
</dbReference>
<evidence type="ECO:0000256" key="1">
    <source>
        <dbReference type="ARBA" id="ARBA00023016"/>
    </source>
</evidence>
<comment type="similarity">
    <text evidence="2 3">Belongs to the small heat shock protein (HSP20) family.</text>
</comment>
<evidence type="ECO:0000256" key="2">
    <source>
        <dbReference type="PROSITE-ProRule" id="PRU00285"/>
    </source>
</evidence>
<dbReference type="Pfam" id="PF00011">
    <property type="entry name" value="HSP20"/>
    <property type="match status" value="1"/>
</dbReference>
<dbReference type="SUPFAM" id="SSF49764">
    <property type="entry name" value="HSP20-like chaperones"/>
    <property type="match status" value="1"/>
</dbReference>